<evidence type="ECO:0000313" key="1">
    <source>
        <dbReference type="EMBL" id="KTS99953.1"/>
    </source>
</evidence>
<gene>
    <name evidence="1" type="ORF">RSA13_03990</name>
</gene>
<comment type="caution">
    <text evidence="1">The sequence shown here is derived from an EMBL/GenBank/DDBJ whole genome shotgun (WGS) entry which is preliminary data.</text>
</comment>
<evidence type="ECO:0000313" key="2">
    <source>
        <dbReference type="Proteomes" id="UP000072520"/>
    </source>
</evidence>
<name>A0AB34VJ53_9GAMM</name>
<dbReference type="AlphaFoldDB" id="A0AB34VJ53"/>
<dbReference type="EMBL" id="LDSI01000004">
    <property type="protein sequence ID" value="KTS99953.1"/>
    <property type="molecule type" value="Genomic_DNA"/>
</dbReference>
<protein>
    <submittedName>
        <fullName evidence="1">Uncharacterized protein</fullName>
    </submittedName>
</protein>
<proteinExistence type="predicted"/>
<dbReference type="Proteomes" id="UP000072520">
    <property type="component" value="Unassembled WGS sequence"/>
</dbReference>
<dbReference type="RefSeq" id="WP_058708782.1">
    <property type="nucleotide sequence ID" value="NZ_LDSI01000004.1"/>
</dbReference>
<sequence length="146" mass="17198">MFDIKDEKFTFAVSPFERVVDNDIDPEHHRWDWIKSFVEFSVPGLKAQFQTEFTVGELLELREQFAAHHNALIAQREIKPFEFQSQCHQLNMIIRKVTGEEGVIIEYNLRPEAHADSAQVKGDFGINESYFPDILKRLDEMIEWQN</sequence>
<reference evidence="1 2" key="1">
    <citation type="journal article" date="2016" name="Front. Microbiol.">
        <title>Genomic Resource of Rice Seed Associated Bacteria.</title>
        <authorList>
            <person name="Midha S."/>
            <person name="Bansal K."/>
            <person name="Sharma S."/>
            <person name="Kumar N."/>
            <person name="Patil P.P."/>
            <person name="Chaudhry V."/>
            <person name="Patil P.B."/>
        </authorList>
    </citation>
    <scope>NUCLEOTIDE SEQUENCE [LARGE SCALE GENOMIC DNA]</scope>
    <source>
        <strain evidence="1 2">RSA13</strain>
    </source>
</reference>
<dbReference type="Pfam" id="PF24716">
    <property type="entry name" value="WapI"/>
    <property type="match status" value="1"/>
</dbReference>
<accession>A0AB34VJ53</accession>
<organism evidence="1 2">
    <name type="scientific">Pantoea stewartii</name>
    <dbReference type="NCBI Taxonomy" id="66269"/>
    <lineage>
        <taxon>Bacteria</taxon>
        <taxon>Pseudomonadati</taxon>
        <taxon>Pseudomonadota</taxon>
        <taxon>Gammaproteobacteria</taxon>
        <taxon>Enterobacterales</taxon>
        <taxon>Erwiniaceae</taxon>
        <taxon>Pantoea</taxon>
    </lineage>
</organism>
<dbReference type="InterPro" id="IPR056510">
    <property type="entry name" value="WapI"/>
</dbReference>